<dbReference type="AlphaFoldDB" id="A0A4U0UBA0"/>
<sequence length="236" mass="25693">MALLKLAATLFLPATVLAQQHTPEPGLHLTFYDASTTPNCSDNIPSTGITFRTQNVPLDHTCFSLDVVFGKPNVTNTQDLYPNLAPCDREPCGLDYTLEGTTHYDPSTNYSSLYYLHAKPARNSPDFANIEVQTYGGEGCLQGGLDDSESLFPWVQWNCYSEGDCTVVPYRIRSFALTPTDGLQDARGSQCVIGKENGGSGVFQQQQQSGGFTNAPFGTAWYLGLGSSLIWLIVLS</sequence>
<accession>A0A4U0UBA0</accession>
<keyword evidence="1" id="KW-0732">Signal</keyword>
<evidence type="ECO:0000313" key="2">
    <source>
        <dbReference type="EMBL" id="TKA32447.1"/>
    </source>
</evidence>
<keyword evidence="3" id="KW-1185">Reference proteome</keyword>
<protein>
    <submittedName>
        <fullName evidence="2">Uncharacterized protein</fullName>
    </submittedName>
</protein>
<dbReference type="EMBL" id="NAJL01000005">
    <property type="protein sequence ID" value="TKA32447.1"/>
    <property type="molecule type" value="Genomic_DNA"/>
</dbReference>
<reference evidence="2 3" key="1">
    <citation type="submission" date="2017-03" db="EMBL/GenBank/DDBJ databases">
        <title>Genomes of endolithic fungi from Antarctica.</title>
        <authorList>
            <person name="Coleine C."/>
            <person name="Masonjones S."/>
            <person name="Stajich J.E."/>
        </authorList>
    </citation>
    <scope>NUCLEOTIDE SEQUENCE [LARGE SCALE GENOMIC DNA]</scope>
    <source>
        <strain evidence="2 3">CCFEE 6315</strain>
    </source>
</reference>
<comment type="caution">
    <text evidence="2">The sequence shown here is derived from an EMBL/GenBank/DDBJ whole genome shotgun (WGS) entry which is preliminary data.</text>
</comment>
<gene>
    <name evidence="2" type="ORF">B0A50_01555</name>
</gene>
<evidence type="ECO:0000313" key="3">
    <source>
        <dbReference type="Proteomes" id="UP000308549"/>
    </source>
</evidence>
<name>A0A4U0UBA0_9PEZI</name>
<evidence type="ECO:0000256" key="1">
    <source>
        <dbReference type="SAM" id="SignalP"/>
    </source>
</evidence>
<dbReference type="Proteomes" id="UP000308549">
    <property type="component" value="Unassembled WGS sequence"/>
</dbReference>
<feature type="chain" id="PRO_5020897275" evidence="1">
    <location>
        <begin position="19"/>
        <end position="236"/>
    </location>
</feature>
<feature type="signal peptide" evidence="1">
    <location>
        <begin position="1"/>
        <end position="18"/>
    </location>
</feature>
<proteinExistence type="predicted"/>
<dbReference type="OrthoDB" id="3878372at2759"/>
<organism evidence="2 3">
    <name type="scientific">Salinomyces thailandicus</name>
    <dbReference type="NCBI Taxonomy" id="706561"/>
    <lineage>
        <taxon>Eukaryota</taxon>
        <taxon>Fungi</taxon>
        <taxon>Dikarya</taxon>
        <taxon>Ascomycota</taxon>
        <taxon>Pezizomycotina</taxon>
        <taxon>Dothideomycetes</taxon>
        <taxon>Dothideomycetidae</taxon>
        <taxon>Mycosphaerellales</taxon>
        <taxon>Teratosphaeriaceae</taxon>
        <taxon>Salinomyces</taxon>
    </lineage>
</organism>